<evidence type="ECO:0000313" key="2">
    <source>
        <dbReference type="EMBL" id="CAG6537034.1"/>
    </source>
</evidence>
<organism evidence="2">
    <name type="scientific">Culex pipiens</name>
    <name type="common">House mosquito</name>
    <dbReference type="NCBI Taxonomy" id="7175"/>
    <lineage>
        <taxon>Eukaryota</taxon>
        <taxon>Metazoa</taxon>
        <taxon>Ecdysozoa</taxon>
        <taxon>Arthropoda</taxon>
        <taxon>Hexapoda</taxon>
        <taxon>Insecta</taxon>
        <taxon>Pterygota</taxon>
        <taxon>Neoptera</taxon>
        <taxon>Endopterygota</taxon>
        <taxon>Diptera</taxon>
        <taxon>Nematocera</taxon>
        <taxon>Culicoidea</taxon>
        <taxon>Culicidae</taxon>
        <taxon>Culicinae</taxon>
        <taxon>Culicini</taxon>
        <taxon>Culex</taxon>
        <taxon>Culex</taxon>
    </lineage>
</organism>
<protein>
    <submittedName>
        <fullName evidence="2">(northern house mosquito) hypothetical protein</fullName>
    </submittedName>
</protein>
<reference evidence="2" key="1">
    <citation type="submission" date="2021-05" db="EMBL/GenBank/DDBJ databases">
        <authorList>
            <person name="Alioto T."/>
            <person name="Alioto T."/>
            <person name="Gomez Garrido J."/>
        </authorList>
    </citation>
    <scope>NUCLEOTIDE SEQUENCE</scope>
</reference>
<evidence type="ECO:0000256" key="1">
    <source>
        <dbReference type="SAM" id="MobiDB-lite"/>
    </source>
</evidence>
<sequence>MSDPRGTNAVDAATTEADEVPTGNHRRRHGPPEVDRQLGVPPTGSATDGADRRVCASTGAAAAAAIVAAGAEAEAAVVREGSVLRTPKMAATGPATDTERRRRRCDVILLDSQKYPNSRTIPKHAFIVMCSTSRTPTTTPLYSAKQQMVFNLNSLSINLLKLIFLRVEISYNLEGQPTLWEGIFLFPLCTCVQA</sequence>
<feature type="region of interest" description="Disordered" evidence="1">
    <location>
        <begin position="1"/>
        <end position="51"/>
    </location>
</feature>
<dbReference type="AlphaFoldDB" id="A0A8D8HLH4"/>
<proteinExistence type="predicted"/>
<dbReference type="EMBL" id="HBUE01216194">
    <property type="protein sequence ID" value="CAG6537034.1"/>
    <property type="molecule type" value="Transcribed_RNA"/>
</dbReference>
<dbReference type="EMBL" id="HBUE01322747">
    <property type="protein sequence ID" value="CAG6589037.1"/>
    <property type="molecule type" value="Transcribed_RNA"/>
</dbReference>
<accession>A0A8D8HLH4</accession>
<name>A0A8D8HLH4_CULPI</name>